<protein>
    <submittedName>
        <fullName evidence="2">Putative glycosyl hydrolase</fullName>
    </submittedName>
</protein>
<sequence length="455" mass="52277">MAQDADWEVQYLWWNSETQSNWWDGYVRHALLVGDALHKQKVENYIERILASQDEDGYLGIYAPDLRYKAKGENGELWAQASLLRVLLGYYEHTQRQDVLDAVIRSVSRTMQAWPIGKSHPFNVSEPYAGVGHGLVYTDVLDRLFDYTQDSQYLDYANFLYLDFCQYELCDNDIMWGNLLDEEYKFQGHAVHTWEHLRPLVVSCFASNSPLLMQGLEAFLKRLPNYLTPSGAPIGDEFILGKYVDSTKVGYEYCSLQEWLDSLIILTRNSGDLNWLDEVEKIFFNAALGARHPDGKGIAYLKTDNSYSMTGDAGCHECGGTVHEVQTRYKYSPTHQEAAVCCVPNAGRITPYFVKSMWLEQEEGVLKALYGPSIFQTEIQGIKVEFEEVSTYPTELNSTIHVRSEKPVNFTLSYVYQTGQRLCLLTVSKLECKTVWLRLAKSGMKRARYRVYYHT</sequence>
<reference evidence="2 3" key="1">
    <citation type="submission" date="2015-01" db="EMBL/GenBank/DDBJ databases">
        <title>Vibrio sp. C1 JCM 19231 whole genome shotgun sequence.</title>
        <authorList>
            <person name="Sawabe T."/>
            <person name="Meirelles P."/>
            <person name="Feng G."/>
            <person name="Sayaka M."/>
            <person name="Hattori M."/>
            <person name="Ohkuma M."/>
        </authorList>
    </citation>
    <scope>NUCLEOTIDE SEQUENCE [LARGE SCALE GENOMIC DNA]</scope>
    <source>
        <strain evidence="3">JCM 19231</strain>
    </source>
</reference>
<dbReference type="InterPro" id="IPR012878">
    <property type="entry name" value="Beta-AFase-like_GH127_cat"/>
</dbReference>
<dbReference type="AlphaFoldDB" id="A0A0B8NYX2"/>
<dbReference type="GO" id="GO:0016787">
    <property type="term" value="F:hydrolase activity"/>
    <property type="evidence" value="ECO:0007669"/>
    <property type="project" value="UniProtKB-KW"/>
</dbReference>
<gene>
    <name evidence="2" type="ORF">JCM19231_2065</name>
</gene>
<keyword evidence="2" id="KW-0378">Hydrolase</keyword>
<dbReference type="InterPro" id="IPR049174">
    <property type="entry name" value="Beta-AFase-like"/>
</dbReference>
<keyword evidence="3" id="KW-1185">Reference proteome</keyword>
<dbReference type="Proteomes" id="UP000031671">
    <property type="component" value="Unassembled WGS sequence"/>
</dbReference>
<dbReference type="EMBL" id="BBRZ01000214">
    <property type="protein sequence ID" value="GAM59755.1"/>
    <property type="molecule type" value="Genomic_DNA"/>
</dbReference>
<dbReference type="SUPFAM" id="SSF48208">
    <property type="entry name" value="Six-hairpin glycosidases"/>
    <property type="match status" value="1"/>
</dbReference>
<name>A0A0B8NYX2_9VIBR</name>
<reference evidence="2 3" key="2">
    <citation type="submission" date="2015-01" db="EMBL/GenBank/DDBJ databases">
        <authorList>
            <consortium name="NBRP consortium"/>
            <person name="Sawabe T."/>
            <person name="Meirelles P."/>
            <person name="Feng G."/>
            <person name="Sayaka M."/>
            <person name="Hattori M."/>
            <person name="Ohkuma M."/>
        </authorList>
    </citation>
    <scope>NUCLEOTIDE SEQUENCE [LARGE SCALE GENOMIC DNA]</scope>
    <source>
        <strain evidence="3">JCM 19231</strain>
    </source>
</reference>
<comment type="caution">
    <text evidence="2">The sequence shown here is derived from an EMBL/GenBank/DDBJ whole genome shotgun (WGS) entry which is preliminary data.</text>
</comment>
<proteinExistence type="predicted"/>
<dbReference type="PANTHER" id="PTHR43465:SF2">
    <property type="entry name" value="DUF1680 DOMAIN PROTEIN (AFU_ORTHOLOGUE AFUA_1G08910)"/>
    <property type="match status" value="1"/>
</dbReference>
<evidence type="ECO:0000313" key="2">
    <source>
        <dbReference type="EMBL" id="GAM59755.1"/>
    </source>
</evidence>
<organism evidence="2 3">
    <name type="scientific">Vibrio ishigakensis</name>
    <dbReference type="NCBI Taxonomy" id="1481914"/>
    <lineage>
        <taxon>Bacteria</taxon>
        <taxon>Pseudomonadati</taxon>
        <taxon>Pseudomonadota</taxon>
        <taxon>Gammaproteobacteria</taxon>
        <taxon>Vibrionales</taxon>
        <taxon>Vibrionaceae</taxon>
        <taxon>Vibrio</taxon>
    </lineage>
</organism>
<dbReference type="InterPro" id="IPR008928">
    <property type="entry name" value="6-hairpin_glycosidase_sf"/>
</dbReference>
<accession>A0A0B8NYX2</accession>
<dbReference type="Pfam" id="PF07944">
    <property type="entry name" value="Beta-AFase-like_GH127_cat"/>
    <property type="match status" value="1"/>
</dbReference>
<evidence type="ECO:0000313" key="3">
    <source>
        <dbReference type="Proteomes" id="UP000031671"/>
    </source>
</evidence>
<dbReference type="PANTHER" id="PTHR43465">
    <property type="entry name" value="DUF1680 DOMAIN PROTEIN (AFU_ORTHOLOGUE AFUA_1G08910)"/>
    <property type="match status" value="1"/>
</dbReference>
<feature type="domain" description="Non-reducing end beta-L-arabinofuranosidase-like GH127 catalytic" evidence="1">
    <location>
        <begin position="14"/>
        <end position="161"/>
    </location>
</feature>
<dbReference type="GO" id="GO:0005975">
    <property type="term" value="P:carbohydrate metabolic process"/>
    <property type="evidence" value="ECO:0007669"/>
    <property type="project" value="InterPro"/>
</dbReference>
<evidence type="ECO:0000259" key="1">
    <source>
        <dbReference type="Pfam" id="PF07944"/>
    </source>
</evidence>